<dbReference type="InterPro" id="IPR050857">
    <property type="entry name" value="D-2-hydroxyacid_DH"/>
</dbReference>
<keyword evidence="9" id="KW-1185">Reference proteome</keyword>
<evidence type="ECO:0000256" key="3">
    <source>
        <dbReference type="ARBA" id="ARBA00023002"/>
    </source>
</evidence>
<evidence type="ECO:0000259" key="7">
    <source>
        <dbReference type="Pfam" id="PF02826"/>
    </source>
</evidence>
<dbReference type="InterPro" id="IPR029752">
    <property type="entry name" value="D-isomer_DH_CS1"/>
</dbReference>
<keyword evidence="4" id="KW-0520">NAD</keyword>
<comment type="similarity">
    <text evidence="1 5">Belongs to the D-isomer specific 2-hydroxyacid dehydrogenase family.</text>
</comment>
<keyword evidence="2" id="KW-0028">Amino-acid biosynthesis</keyword>
<dbReference type="SUPFAM" id="SSF51735">
    <property type="entry name" value="NAD(P)-binding Rossmann-fold domains"/>
    <property type="match status" value="1"/>
</dbReference>
<dbReference type="PANTHER" id="PTHR42789:SF1">
    <property type="entry name" value="D-ISOMER SPECIFIC 2-HYDROXYACID DEHYDROGENASE FAMILY PROTEIN (AFU_ORTHOLOGUE AFUA_6G10090)"/>
    <property type="match status" value="1"/>
</dbReference>
<dbReference type="EMBL" id="JBHSBB010000014">
    <property type="protein sequence ID" value="MFC4033990.1"/>
    <property type="molecule type" value="Genomic_DNA"/>
</dbReference>
<name>A0ABV8HPQ5_9ACTN</name>
<dbReference type="InterPro" id="IPR006140">
    <property type="entry name" value="D-isomer_DH_NAD-bd"/>
</dbReference>
<comment type="caution">
    <text evidence="8">The sequence shown here is derived from an EMBL/GenBank/DDBJ whole genome shotgun (WGS) entry which is preliminary data.</text>
</comment>
<dbReference type="InterPro" id="IPR006139">
    <property type="entry name" value="D-isomer_2_OHA_DH_cat_dom"/>
</dbReference>
<sequence>MSVRIAVLDDYQRVAPTMADWSGPLPDTAVTFFDRHIADEAELIAALDPFEVIVAMRERTAFPRAVLEKLPRLRLLVTTGMRNAAIDFAAAADLGVTVCGTRTYEPGTAELTWALILGLFRDVAADDARMRTGGWQATVAGDLDGEILGVVGMGRLGARVARIGAAFGMDVVAWSPSLTAERAAEHGARLVGKADLFATAKVVTVHVALNDGSRGLIGAPELGAMRDDAYLVNTSRFPLIDAEALRTALTTTERPAGLALDVYEIEPLPADHWLRTAPRTLLSPHMGYVTANTYRLFYGDAVDDIAAYLADPSAPLRPLG</sequence>
<reference evidence="9" key="1">
    <citation type="journal article" date="2019" name="Int. J. Syst. Evol. Microbiol.">
        <title>The Global Catalogue of Microorganisms (GCM) 10K type strain sequencing project: providing services to taxonomists for standard genome sequencing and annotation.</title>
        <authorList>
            <consortium name="The Broad Institute Genomics Platform"/>
            <consortium name="The Broad Institute Genome Sequencing Center for Infectious Disease"/>
            <person name="Wu L."/>
            <person name="Ma J."/>
        </authorList>
    </citation>
    <scope>NUCLEOTIDE SEQUENCE [LARGE SCALE GENOMIC DNA]</scope>
    <source>
        <strain evidence="9">CGMCC 4.7237</strain>
    </source>
</reference>
<evidence type="ECO:0000259" key="6">
    <source>
        <dbReference type="Pfam" id="PF00389"/>
    </source>
</evidence>
<accession>A0ABV8HPQ5</accession>
<dbReference type="SUPFAM" id="SSF52283">
    <property type="entry name" value="Formate/glycerate dehydrogenase catalytic domain-like"/>
    <property type="match status" value="1"/>
</dbReference>
<feature type="domain" description="D-isomer specific 2-hydroxyacid dehydrogenase catalytic" evidence="6">
    <location>
        <begin position="30"/>
        <end position="310"/>
    </location>
</feature>
<feature type="domain" description="D-isomer specific 2-hydroxyacid dehydrogenase NAD-binding" evidence="7">
    <location>
        <begin position="114"/>
        <end position="287"/>
    </location>
</feature>
<dbReference type="Pfam" id="PF00389">
    <property type="entry name" value="2-Hacid_dh"/>
    <property type="match status" value="1"/>
</dbReference>
<gene>
    <name evidence="8" type="ORF">ACFO3J_21270</name>
</gene>
<evidence type="ECO:0000256" key="1">
    <source>
        <dbReference type="ARBA" id="ARBA00005854"/>
    </source>
</evidence>
<evidence type="ECO:0000256" key="4">
    <source>
        <dbReference type="ARBA" id="ARBA00023027"/>
    </source>
</evidence>
<keyword evidence="3 5" id="KW-0560">Oxidoreductase</keyword>
<dbReference type="CDD" id="cd12169">
    <property type="entry name" value="PGDH_like_1"/>
    <property type="match status" value="1"/>
</dbReference>
<dbReference type="PROSITE" id="PS00065">
    <property type="entry name" value="D_2_HYDROXYACID_DH_1"/>
    <property type="match status" value="1"/>
</dbReference>
<evidence type="ECO:0000313" key="9">
    <source>
        <dbReference type="Proteomes" id="UP001595765"/>
    </source>
</evidence>
<dbReference type="Pfam" id="PF02826">
    <property type="entry name" value="2-Hacid_dh_C"/>
    <property type="match status" value="1"/>
</dbReference>
<proteinExistence type="inferred from homology"/>
<evidence type="ECO:0000256" key="2">
    <source>
        <dbReference type="ARBA" id="ARBA00022605"/>
    </source>
</evidence>
<dbReference type="Proteomes" id="UP001595765">
    <property type="component" value="Unassembled WGS sequence"/>
</dbReference>
<evidence type="ECO:0000256" key="5">
    <source>
        <dbReference type="RuleBase" id="RU003719"/>
    </source>
</evidence>
<dbReference type="RefSeq" id="WP_386431384.1">
    <property type="nucleotide sequence ID" value="NZ_JBHSBB010000014.1"/>
</dbReference>
<evidence type="ECO:0000313" key="8">
    <source>
        <dbReference type="EMBL" id="MFC4033990.1"/>
    </source>
</evidence>
<dbReference type="Gene3D" id="3.40.50.720">
    <property type="entry name" value="NAD(P)-binding Rossmann-like Domain"/>
    <property type="match status" value="2"/>
</dbReference>
<dbReference type="PANTHER" id="PTHR42789">
    <property type="entry name" value="D-ISOMER SPECIFIC 2-HYDROXYACID DEHYDROGENASE FAMILY PROTEIN (AFU_ORTHOLOGUE AFUA_6G10090)"/>
    <property type="match status" value="1"/>
</dbReference>
<organism evidence="8 9">
    <name type="scientific">Streptomyces polygonati</name>
    <dbReference type="NCBI Taxonomy" id="1617087"/>
    <lineage>
        <taxon>Bacteria</taxon>
        <taxon>Bacillati</taxon>
        <taxon>Actinomycetota</taxon>
        <taxon>Actinomycetes</taxon>
        <taxon>Kitasatosporales</taxon>
        <taxon>Streptomycetaceae</taxon>
        <taxon>Streptomyces</taxon>
    </lineage>
</organism>
<dbReference type="InterPro" id="IPR036291">
    <property type="entry name" value="NAD(P)-bd_dom_sf"/>
</dbReference>
<protein>
    <submittedName>
        <fullName evidence="8">D-2-hydroxyacid dehydrogenase family protein</fullName>
    </submittedName>
</protein>